<dbReference type="Pfam" id="PF13472">
    <property type="entry name" value="Lipase_GDSL_2"/>
    <property type="match status" value="1"/>
</dbReference>
<dbReference type="InterPro" id="IPR051532">
    <property type="entry name" value="Ester_Hydrolysis_Enzymes"/>
</dbReference>
<keyword evidence="1" id="KW-0732">Signal</keyword>
<evidence type="ECO:0000313" key="4">
    <source>
        <dbReference type="Proteomes" id="UP000658258"/>
    </source>
</evidence>
<evidence type="ECO:0000256" key="1">
    <source>
        <dbReference type="SAM" id="SignalP"/>
    </source>
</evidence>
<dbReference type="Proteomes" id="UP000658258">
    <property type="component" value="Unassembled WGS sequence"/>
</dbReference>
<protein>
    <submittedName>
        <fullName evidence="3">Sialate O-acetylesterase</fullName>
    </submittedName>
</protein>
<dbReference type="PANTHER" id="PTHR30383">
    <property type="entry name" value="THIOESTERASE 1/PROTEASE 1/LYSOPHOSPHOLIPASE L1"/>
    <property type="match status" value="1"/>
</dbReference>
<accession>A0ABQ3I7D4</accession>
<dbReference type="PANTHER" id="PTHR30383:SF5">
    <property type="entry name" value="SGNH HYDROLASE-TYPE ESTERASE DOMAIN-CONTAINING PROTEIN"/>
    <property type="match status" value="1"/>
</dbReference>
<dbReference type="RefSeq" id="WP_189629877.1">
    <property type="nucleotide sequence ID" value="NZ_BNAG01000002.1"/>
</dbReference>
<evidence type="ECO:0000259" key="2">
    <source>
        <dbReference type="Pfam" id="PF13472"/>
    </source>
</evidence>
<sequence>MKPKQWLAGSLFFFCLSQSLAQITHQRVFDTVPYIMHHHQNRLKQFEKDPMTTGQIIFLGNSITEGGQWQAYFPDSKVLNRGIGGDISFGIINRLSEITERKPNKLFLLIGINDIGMDIPEAVIANNIAKIIQRIQSESPRTRIIVQSILPVNPEFDGFPQHYDKQYRVLMTNQLLFKVCAEHEVEFLNLFPFFLDNRQRLKSELTYDGLHLNEAGYALWVKILKSEGLME</sequence>
<gene>
    <name evidence="3" type="ORF">GCM10011340_17820</name>
</gene>
<feature type="chain" id="PRO_5046729744" evidence="1">
    <location>
        <begin position="22"/>
        <end position="231"/>
    </location>
</feature>
<organism evidence="3 4">
    <name type="scientific">Roseivirga thermotolerans</name>
    <dbReference type="NCBI Taxonomy" id="1758176"/>
    <lineage>
        <taxon>Bacteria</taxon>
        <taxon>Pseudomonadati</taxon>
        <taxon>Bacteroidota</taxon>
        <taxon>Cytophagia</taxon>
        <taxon>Cytophagales</taxon>
        <taxon>Roseivirgaceae</taxon>
        <taxon>Roseivirga</taxon>
    </lineage>
</organism>
<dbReference type="SUPFAM" id="SSF52266">
    <property type="entry name" value="SGNH hydrolase"/>
    <property type="match status" value="1"/>
</dbReference>
<name>A0ABQ3I7D4_9BACT</name>
<feature type="domain" description="SGNH hydrolase-type esterase" evidence="2">
    <location>
        <begin position="58"/>
        <end position="219"/>
    </location>
</feature>
<dbReference type="EMBL" id="BNAG01000002">
    <property type="protein sequence ID" value="GHE62941.1"/>
    <property type="molecule type" value="Genomic_DNA"/>
</dbReference>
<dbReference type="Gene3D" id="3.40.50.1110">
    <property type="entry name" value="SGNH hydrolase"/>
    <property type="match status" value="1"/>
</dbReference>
<feature type="signal peptide" evidence="1">
    <location>
        <begin position="1"/>
        <end position="21"/>
    </location>
</feature>
<dbReference type="InterPro" id="IPR013830">
    <property type="entry name" value="SGNH_hydro"/>
</dbReference>
<dbReference type="InterPro" id="IPR036514">
    <property type="entry name" value="SGNH_hydro_sf"/>
</dbReference>
<keyword evidence="4" id="KW-1185">Reference proteome</keyword>
<evidence type="ECO:0000313" key="3">
    <source>
        <dbReference type="EMBL" id="GHE62941.1"/>
    </source>
</evidence>
<proteinExistence type="predicted"/>
<reference evidence="4" key="1">
    <citation type="journal article" date="2019" name="Int. J. Syst. Evol. Microbiol.">
        <title>The Global Catalogue of Microorganisms (GCM) 10K type strain sequencing project: providing services to taxonomists for standard genome sequencing and annotation.</title>
        <authorList>
            <consortium name="The Broad Institute Genomics Platform"/>
            <consortium name="The Broad Institute Genome Sequencing Center for Infectious Disease"/>
            <person name="Wu L."/>
            <person name="Ma J."/>
        </authorList>
    </citation>
    <scope>NUCLEOTIDE SEQUENCE [LARGE SCALE GENOMIC DNA]</scope>
    <source>
        <strain evidence="4">CGMCC 1.15111</strain>
    </source>
</reference>
<comment type="caution">
    <text evidence="3">The sequence shown here is derived from an EMBL/GenBank/DDBJ whole genome shotgun (WGS) entry which is preliminary data.</text>
</comment>